<evidence type="ECO:0000313" key="2">
    <source>
        <dbReference type="Proteomes" id="UP000248198"/>
    </source>
</evidence>
<sequence>MLKIKVFLCSVFMFFLSRESYGQTDPVQEATYHFVLKNNILSGPGADTLKMKISGSHFFLIGEEHDMTELQMLTAHLMPFLKNNGYRNFAVEIGSSAADKLSYIYHHKGSLMEFNSKYYKYFNSGPFGFFDGKEEEVFLNSALNNGLKLWGIDYENHGAPLYILDELYAKGSKNMALKQAYQQARTYVIQEYAKDSTLKKHLVYAKMLESSEIKSFFKLLPHRQEVKKLQNDLLTSWKIRNQETLNNWYTRVNNMKQSFIGQYKNEIKNEKSPKVFIKMGAVHTARGTSSSGFQEVGNTIYELANYSGTRAFSVLSFARYRKDEQGNVTDLLEPEDKELLKYTEENSWSLIDLKKLEIARWQGRIKLSKTVREYIERYDMILIPPATKRMQPNFIR</sequence>
<evidence type="ECO:0008006" key="3">
    <source>
        <dbReference type="Google" id="ProtNLM"/>
    </source>
</evidence>
<reference evidence="1 2" key="1">
    <citation type="submission" date="2018-06" db="EMBL/GenBank/DDBJ databases">
        <title>Genomic Encyclopedia of Archaeal and Bacterial Type Strains, Phase II (KMG-II): from individual species to whole genera.</title>
        <authorList>
            <person name="Goeker M."/>
        </authorList>
    </citation>
    <scope>NUCLEOTIDE SEQUENCE [LARGE SCALE GENOMIC DNA]</scope>
    <source>
        <strain evidence="1 2">DSM 27372</strain>
    </source>
</reference>
<dbReference type="OrthoDB" id="128385at2"/>
<dbReference type="AlphaFoldDB" id="A0A318UIH1"/>
<name>A0A318UIH1_9SPHI</name>
<comment type="caution">
    <text evidence="1">The sequence shown here is derived from an EMBL/GenBank/DDBJ whole genome shotgun (WGS) entry which is preliminary data.</text>
</comment>
<dbReference type="EMBL" id="QKLU01000003">
    <property type="protein sequence ID" value="PYF74848.1"/>
    <property type="molecule type" value="Genomic_DNA"/>
</dbReference>
<organism evidence="1 2">
    <name type="scientific">Pedobacter nutrimenti</name>
    <dbReference type="NCBI Taxonomy" id="1241337"/>
    <lineage>
        <taxon>Bacteria</taxon>
        <taxon>Pseudomonadati</taxon>
        <taxon>Bacteroidota</taxon>
        <taxon>Sphingobacteriia</taxon>
        <taxon>Sphingobacteriales</taxon>
        <taxon>Sphingobacteriaceae</taxon>
        <taxon>Pedobacter</taxon>
    </lineage>
</organism>
<proteinExistence type="predicted"/>
<accession>A0A318UIH1</accession>
<protein>
    <recommendedName>
        <fullName evidence="3">Erythromycin esterase</fullName>
    </recommendedName>
</protein>
<evidence type="ECO:0000313" key="1">
    <source>
        <dbReference type="EMBL" id="PYF74848.1"/>
    </source>
</evidence>
<dbReference type="Proteomes" id="UP000248198">
    <property type="component" value="Unassembled WGS sequence"/>
</dbReference>
<gene>
    <name evidence="1" type="ORF">B0O44_103294</name>
</gene>
<keyword evidence="2" id="KW-1185">Reference proteome</keyword>
<dbReference type="RefSeq" id="WP_110829664.1">
    <property type="nucleotide sequence ID" value="NZ_QKLU01000003.1"/>
</dbReference>